<dbReference type="SUPFAM" id="SSF53850">
    <property type="entry name" value="Periplasmic binding protein-like II"/>
    <property type="match status" value="1"/>
</dbReference>
<comment type="function">
    <text evidence="10">Involved in the system for phosphate transport across the cytoplasmic membrane.</text>
</comment>
<dbReference type="Pfam" id="PF12849">
    <property type="entry name" value="PBP_like_2"/>
    <property type="match status" value="1"/>
</dbReference>
<name>A0A096BHB8_9FIRM</name>
<evidence type="ECO:0000256" key="5">
    <source>
        <dbReference type="ARBA" id="ARBA00022448"/>
    </source>
</evidence>
<feature type="domain" description="PBP" evidence="11">
    <location>
        <begin position="45"/>
        <end position="291"/>
    </location>
</feature>
<evidence type="ECO:0000256" key="2">
    <source>
        <dbReference type="ARBA" id="ARBA00004193"/>
    </source>
</evidence>
<evidence type="ECO:0000256" key="6">
    <source>
        <dbReference type="ARBA" id="ARBA00022592"/>
    </source>
</evidence>
<evidence type="ECO:0000313" key="13">
    <source>
        <dbReference type="Proteomes" id="UP000029622"/>
    </source>
</evidence>
<dbReference type="EMBL" id="AZTB01000021">
    <property type="protein sequence ID" value="KGG80550.1"/>
    <property type="molecule type" value="Genomic_DNA"/>
</dbReference>
<protein>
    <recommendedName>
        <fullName evidence="10">Phosphate-binding protein</fullName>
    </recommendedName>
</protein>
<dbReference type="InterPro" id="IPR024370">
    <property type="entry name" value="PBP_domain"/>
</dbReference>
<accession>A0A096BHB8</accession>
<keyword evidence="7 10" id="KW-0732">Signal</keyword>
<dbReference type="PROSITE" id="PS51257">
    <property type="entry name" value="PROKAR_LIPOPROTEIN"/>
    <property type="match status" value="1"/>
</dbReference>
<dbReference type="FunFam" id="3.40.190.10:FF:000055">
    <property type="entry name" value="Phosphate ABC transporter, phosphate-binding protein"/>
    <property type="match status" value="1"/>
</dbReference>
<keyword evidence="10" id="KW-0472">Membrane</keyword>
<dbReference type="CDD" id="cd13654">
    <property type="entry name" value="PBP2_phosphate_like_2"/>
    <property type="match status" value="1"/>
</dbReference>
<evidence type="ECO:0000256" key="10">
    <source>
        <dbReference type="RuleBase" id="RU367119"/>
    </source>
</evidence>
<reference evidence="12 13" key="1">
    <citation type="submission" date="2013-12" db="EMBL/GenBank/DDBJ databases">
        <title>Draft genome sequence of Caloranaerobacter sp. H53214.</title>
        <authorList>
            <person name="Jiang L.J."/>
            <person name="Shao Z.Z."/>
            <person name="Long M.N."/>
        </authorList>
    </citation>
    <scope>NUCLEOTIDE SEQUENCE [LARGE SCALE GENOMIC DNA]</scope>
    <source>
        <strain evidence="12 13">H53214</strain>
    </source>
</reference>
<evidence type="ECO:0000256" key="1">
    <source>
        <dbReference type="ARBA" id="ARBA00002841"/>
    </source>
</evidence>
<keyword evidence="9 10" id="KW-0449">Lipoprotein</keyword>
<dbReference type="PANTHER" id="PTHR30570:SF1">
    <property type="entry name" value="PHOSPHATE-BINDING PROTEIN PSTS"/>
    <property type="match status" value="1"/>
</dbReference>
<keyword evidence="6 10" id="KW-0592">Phosphate transport</keyword>
<dbReference type="NCBIfam" id="TIGR02136">
    <property type="entry name" value="ptsS_2"/>
    <property type="match status" value="1"/>
</dbReference>
<evidence type="ECO:0000256" key="9">
    <source>
        <dbReference type="ARBA" id="ARBA00023288"/>
    </source>
</evidence>
<proteinExistence type="inferred from homology"/>
<dbReference type="GO" id="GO:0006817">
    <property type="term" value="P:phosphate ion transport"/>
    <property type="evidence" value="ECO:0007669"/>
    <property type="project" value="UniProtKB-UniRule"/>
</dbReference>
<comment type="similarity">
    <text evidence="3 10">Belongs to the PstS family.</text>
</comment>
<evidence type="ECO:0000256" key="4">
    <source>
        <dbReference type="ARBA" id="ARBA00011529"/>
    </source>
</evidence>
<dbReference type="GO" id="GO:0042301">
    <property type="term" value="F:phosphate ion binding"/>
    <property type="evidence" value="ECO:0007669"/>
    <property type="project" value="UniProtKB-UniRule"/>
</dbReference>
<dbReference type="STRING" id="1156417.Y919_05445"/>
<comment type="subunit">
    <text evidence="4 10">The complex is composed of two ATP-binding proteins (PstB), two transmembrane proteins (PstC and PstA) and a solute-binding protein (PstS).</text>
</comment>
<evidence type="ECO:0000313" key="12">
    <source>
        <dbReference type="EMBL" id="KGG80550.1"/>
    </source>
</evidence>
<dbReference type="RefSeq" id="WP_035163097.1">
    <property type="nucleotide sequence ID" value="NZ_AZTB01000021.1"/>
</dbReference>
<comment type="subcellular location">
    <subcellularLocation>
        <location evidence="2 10">Cell membrane</location>
        <topology evidence="2 10">Lipid-anchor</topology>
    </subcellularLocation>
</comment>
<comment type="function">
    <text evidence="1">Part of the ABC transporter complex PstSACB involved in phosphate import.</text>
</comment>
<dbReference type="AlphaFoldDB" id="A0A096BHB8"/>
<keyword evidence="8 10" id="KW-0564">Palmitate</keyword>
<dbReference type="InterPro" id="IPR011862">
    <property type="entry name" value="Phos-bd"/>
</dbReference>
<gene>
    <name evidence="12" type="ORF">Y919_05445</name>
</gene>
<evidence type="ECO:0000256" key="8">
    <source>
        <dbReference type="ARBA" id="ARBA00023139"/>
    </source>
</evidence>
<dbReference type="Gene3D" id="3.40.190.10">
    <property type="entry name" value="Periplasmic binding protein-like II"/>
    <property type="match status" value="2"/>
</dbReference>
<dbReference type="Proteomes" id="UP000029622">
    <property type="component" value="Unassembled WGS sequence"/>
</dbReference>
<dbReference type="PANTHER" id="PTHR30570">
    <property type="entry name" value="PERIPLASMIC PHOSPHATE BINDING COMPONENT OF PHOSPHATE ABC TRANSPORTER"/>
    <property type="match status" value="1"/>
</dbReference>
<evidence type="ECO:0000259" key="11">
    <source>
        <dbReference type="Pfam" id="PF12849"/>
    </source>
</evidence>
<evidence type="ECO:0000256" key="3">
    <source>
        <dbReference type="ARBA" id="ARBA00008725"/>
    </source>
</evidence>
<comment type="caution">
    <text evidence="12">The sequence shown here is derived from an EMBL/GenBank/DDBJ whole genome shotgun (WGS) entry which is preliminary data.</text>
</comment>
<feature type="chain" id="PRO_5039753262" description="Phosphate-binding protein" evidence="10">
    <location>
        <begin position="33"/>
        <end position="321"/>
    </location>
</feature>
<evidence type="ECO:0000256" key="7">
    <source>
        <dbReference type="ARBA" id="ARBA00022729"/>
    </source>
</evidence>
<dbReference type="GO" id="GO:0005886">
    <property type="term" value="C:plasma membrane"/>
    <property type="evidence" value="ECO:0007669"/>
    <property type="project" value="UniProtKB-SubCell"/>
</dbReference>
<sequence length="321" mass="36096">MLSKKARKFISLTLSLAIVIFMFVGCSSQTQKQTDNNQGKVNAGKLSGKIEVDGSSTVFPITEAMAEEFQKMHKDVKITVGVSGTGGGFKRFTKGEIDISDASRPIKDKEAKIAQENGIKYKQIKIAYDGISVLVNPQNDWVDNLTVEELKKIWEPNSKVKTWKDIRPEWPDKEIKLYGPGTDSGTFDYFTEEIIGESGKIRTDFTASEDDNVLVQGIAGDKYALGYFGYAYYVENKDVLKIVPINGAKPTTETIEKGEYTPLSRPLFIYVSQDSFNNKEQVREFVKFYLKNARDIVPETGYVPLKQEVYDKQLEELLSGK</sequence>
<keyword evidence="5 10" id="KW-0813">Transport</keyword>
<dbReference type="InterPro" id="IPR050811">
    <property type="entry name" value="Phosphate_ABC_transporter"/>
</dbReference>
<organism evidence="12 13">
    <name type="scientific">Caloranaerobacter azorensis H53214</name>
    <dbReference type="NCBI Taxonomy" id="1156417"/>
    <lineage>
        <taxon>Bacteria</taxon>
        <taxon>Bacillati</taxon>
        <taxon>Bacillota</taxon>
        <taxon>Tissierellia</taxon>
        <taxon>Tissierellales</taxon>
        <taxon>Thermohalobacteraceae</taxon>
        <taxon>Caloranaerobacter</taxon>
    </lineage>
</organism>
<feature type="signal peptide" evidence="10">
    <location>
        <begin position="1"/>
        <end position="32"/>
    </location>
</feature>
<keyword evidence="10" id="KW-1003">Cell membrane</keyword>